<dbReference type="InterPro" id="IPR035919">
    <property type="entry name" value="EAL_sf"/>
</dbReference>
<evidence type="ECO:0000259" key="1">
    <source>
        <dbReference type="PROSITE" id="PS50113"/>
    </source>
</evidence>
<dbReference type="PROSITE" id="PS50883">
    <property type="entry name" value="EAL"/>
    <property type="match status" value="1"/>
</dbReference>
<evidence type="ECO:0008006" key="6">
    <source>
        <dbReference type="Google" id="ProtNLM"/>
    </source>
</evidence>
<evidence type="ECO:0000259" key="2">
    <source>
        <dbReference type="PROSITE" id="PS50883"/>
    </source>
</evidence>
<dbReference type="CDD" id="cd01948">
    <property type="entry name" value="EAL"/>
    <property type="match status" value="1"/>
</dbReference>
<proteinExistence type="predicted"/>
<dbReference type="SMART" id="SM00052">
    <property type="entry name" value="EAL"/>
    <property type="match status" value="1"/>
</dbReference>
<comment type="caution">
    <text evidence="4">The sequence shown here is derived from an EMBL/GenBank/DDBJ whole genome shotgun (WGS) entry which is preliminary data.</text>
</comment>
<evidence type="ECO:0000313" key="5">
    <source>
        <dbReference type="Proteomes" id="UP001055125"/>
    </source>
</evidence>
<reference evidence="4" key="1">
    <citation type="journal article" date="2021" name="Front. Microbiol.">
        <title>Comprehensive Comparative Genomics and Phenotyping of Methylobacterium Species.</title>
        <authorList>
            <person name="Alessa O."/>
            <person name="Ogura Y."/>
            <person name="Fujitani Y."/>
            <person name="Takami H."/>
            <person name="Hayashi T."/>
            <person name="Sahin N."/>
            <person name="Tani A."/>
        </authorList>
    </citation>
    <scope>NUCLEOTIDE SEQUENCE</scope>
    <source>
        <strain evidence="4">DSM 19015</strain>
    </source>
</reference>
<reference evidence="4" key="2">
    <citation type="submission" date="2021-08" db="EMBL/GenBank/DDBJ databases">
        <authorList>
            <person name="Tani A."/>
            <person name="Ola A."/>
            <person name="Ogura Y."/>
            <person name="Katsura K."/>
            <person name="Hayashi T."/>
        </authorList>
    </citation>
    <scope>NUCLEOTIDE SEQUENCE</scope>
    <source>
        <strain evidence="4">DSM 19015</strain>
    </source>
</reference>
<dbReference type="InterPro" id="IPR001633">
    <property type="entry name" value="EAL_dom"/>
</dbReference>
<dbReference type="NCBIfam" id="TIGR00254">
    <property type="entry name" value="GGDEF"/>
    <property type="match status" value="1"/>
</dbReference>
<accession>A0ABQ4RZK7</accession>
<dbReference type="Pfam" id="PF12860">
    <property type="entry name" value="PAS_7"/>
    <property type="match status" value="1"/>
</dbReference>
<feature type="domain" description="EAL" evidence="2">
    <location>
        <begin position="371"/>
        <end position="621"/>
    </location>
</feature>
<dbReference type="Proteomes" id="UP001055125">
    <property type="component" value="Unassembled WGS sequence"/>
</dbReference>
<dbReference type="Gene3D" id="3.30.450.20">
    <property type="entry name" value="PAS domain"/>
    <property type="match status" value="2"/>
</dbReference>
<sequence length="628" mass="68419">MLRDFTYPYDHPDGGRRWFRVSGEPRFAPDGRWLGYRGVGVDVTAQNRTRTALAEALAELRGTNAQLLEQNRRFDAALENMSQGLCMFDAESRLVVFNHRYCEIFRLPPDALRIGMTQREIVATLVARKRYRRGATVKSLCDSTRASLDASRTAPVMRELADGRIVAVTHRPMSGGGWVATFEDVTERHENEARIAHLARHDALTDLPNRAALREAGTEMIRQGRRKGEAGDRLAAFCIDIHRFKLVNESYGHGAGDALLQAVADRLRANVRGAGAVARLGADEFAVLQRVADTEAGMVVAGRLAALIGAPYDLSGQEVAIGASVGFALAGNSDVDALLRNADLALGHAKAEGAGTCRCFEPEMDESARQRRSLERDLAEAVALGQLELHYQPLVDLERDRIKGFEALVRWRHPERGLVSPAAFIPVAEETGLIVPLGAWVLQQACRDAADWPDGISVAVNVSPLQLRNRDFAGTVLGALAASGLAAGRLELEITESVLLDDTATSLETLHQLRRTGLRISMDDFGTGYSSISYLRRFPFDKIKIDRSFVRDAATSPDARAIMRAIIILGTSLGIATLVEGIETEEQLAIVRAEGCREMQGFLFSPPRPVAEIAAMLAGVPAGLLRAA</sequence>
<dbReference type="CDD" id="cd01949">
    <property type="entry name" value="GGDEF"/>
    <property type="match status" value="1"/>
</dbReference>
<feature type="domain" description="PAC" evidence="1">
    <location>
        <begin position="3"/>
        <end position="55"/>
    </location>
</feature>
<dbReference type="SMART" id="SM00267">
    <property type="entry name" value="GGDEF"/>
    <property type="match status" value="1"/>
</dbReference>
<dbReference type="PANTHER" id="PTHR44757">
    <property type="entry name" value="DIGUANYLATE CYCLASE DGCP"/>
    <property type="match status" value="1"/>
</dbReference>
<dbReference type="PROSITE" id="PS50113">
    <property type="entry name" value="PAC"/>
    <property type="match status" value="1"/>
</dbReference>
<dbReference type="PROSITE" id="PS50887">
    <property type="entry name" value="GGDEF"/>
    <property type="match status" value="1"/>
</dbReference>
<dbReference type="InterPro" id="IPR043128">
    <property type="entry name" value="Rev_trsase/Diguanyl_cyclase"/>
</dbReference>
<dbReference type="InterPro" id="IPR000700">
    <property type="entry name" value="PAS-assoc_C"/>
</dbReference>
<dbReference type="InterPro" id="IPR029787">
    <property type="entry name" value="Nucleotide_cyclase"/>
</dbReference>
<keyword evidence="5" id="KW-1185">Reference proteome</keyword>
<evidence type="ECO:0000259" key="3">
    <source>
        <dbReference type="PROSITE" id="PS50887"/>
    </source>
</evidence>
<dbReference type="InterPro" id="IPR000160">
    <property type="entry name" value="GGDEF_dom"/>
</dbReference>
<name>A0ABQ4RZK7_9HYPH</name>
<dbReference type="SUPFAM" id="SSF55785">
    <property type="entry name" value="PYP-like sensor domain (PAS domain)"/>
    <property type="match status" value="2"/>
</dbReference>
<gene>
    <name evidence="4" type="ORF">OCOJLMKI_2584</name>
</gene>
<dbReference type="InterPro" id="IPR035965">
    <property type="entry name" value="PAS-like_dom_sf"/>
</dbReference>
<dbReference type="SUPFAM" id="SSF55073">
    <property type="entry name" value="Nucleotide cyclase"/>
    <property type="match status" value="1"/>
</dbReference>
<dbReference type="InterPro" id="IPR052155">
    <property type="entry name" value="Biofilm_reg_signaling"/>
</dbReference>
<feature type="domain" description="GGDEF" evidence="3">
    <location>
        <begin position="232"/>
        <end position="362"/>
    </location>
</feature>
<dbReference type="Gene3D" id="3.20.20.450">
    <property type="entry name" value="EAL domain"/>
    <property type="match status" value="1"/>
</dbReference>
<dbReference type="Pfam" id="PF00990">
    <property type="entry name" value="GGDEF"/>
    <property type="match status" value="1"/>
</dbReference>
<evidence type="ECO:0000313" key="4">
    <source>
        <dbReference type="EMBL" id="GJD95372.1"/>
    </source>
</evidence>
<dbReference type="SUPFAM" id="SSF141868">
    <property type="entry name" value="EAL domain-like"/>
    <property type="match status" value="1"/>
</dbReference>
<dbReference type="EMBL" id="BPQP01000036">
    <property type="protein sequence ID" value="GJD95372.1"/>
    <property type="molecule type" value="Genomic_DNA"/>
</dbReference>
<dbReference type="Gene3D" id="3.30.70.270">
    <property type="match status" value="1"/>
</dbReference>
<organism evidence="4 5">
    <name type="scientific">Methylobacterium iners</name>
    <dbReference type="NCBI Taxonomy" id="418707"/>
    <lineage>
        <taxon>Bacteria</taxon>
        <taxon>Pseudomonadati</taxon>
        <taxon>Pseudomonadota</taxon>
        <taxon>Alphaproteobacteria</taxon>
        <taxon>Hyphomicrobiales</taxon>
        <taxon>Methylobacteriaceae</taxon>
        <taxon>Methylobacterium</taxon>
    </lineage>
</organism>
<dbReference type="PANTHER" id="PTHR44757:SF2">
    <property type="entry name" value="BIOFILM ARCHITECTURE MAINTENANCE PROTEIN MBAA"/>
    <property type="match status" value="1"/>
</dbReference>
<protein>
    <recommendedName>
        <fullName evidence="6">Diguanylate cyclase</fullName>
    </recommendedName>
</protein>
<dbReference type="Pfam" id="PF00563">
    <property type="entry name" value="EAL"/>
    <property type="match status" value="1"/>
</dbReference>